<evidence type="ECO:0000313" key="11">
    <source>
        <dbReference type="EMBL" id="ADU48893.1"/>
    </source>
</evidence>
<dbReference type="eggNOG" id="COG1960">
    <property type="taxonomic scope" value="Bacteria"/>
</dbReference>
<dbReference type="PANTHER" id="PTHR43884:SF20">
    <property type="entry name" value="ACYL-COA DEHYDROGENASE FADE28"/>
    <property type="match status" value="1"/>
</dbReference>
<sequence>MALNTLTLAERGQRIGLRLITRAGSLPMLHNPDIRRTVEHLLYRGSRSAFVALDAAAKRSFPARPGRGAPTRPTAATPRREFDLTPTEDQEMIRSAAAELATDVIRPAAAQADTDRAVPESVRRAAADLGLPLIGVPTELGGIAEERSAVTSSLVLEELARGDLGIAAALMAPAAVATALANYGSSAQQATYLPDFTGDGLPAVATLALMEDGPLFDPLSPSTTATTRGGDLVLSGQKTLVVGAEKADLLVVSALVDGAPRLVIVEAGTRGVSVTDDPAMGIRAARTGRLVLEDVVVPAANVLGTTEDHLDAVRRARLAWAAAACGTAQAALDQLVPYVTTRHAFGEPIARRQAVAFSVADVAIELAGLRLVVWRAAARLDEGKDAALLIANARQLTARHGAQIGSQAVQLLGGHGFVKEFDNERWYRDLRGAGLLEGVLLV</sequence>
<dbReference type="Gene3D" id="1.20.140.10">
    <property type="entry name" value="Butyryl-CoA Dehydrogenase, subunit A, domain 3"/>
    <property type="match status" value="1"/>
</dbReference>
<comment type="similarity">
    <text evidence="2 6">Belongs to the acyl-CoA dehydrogenase family.</text>
</comment>
<evidence type="ECO:0000256" key="2">
    <source>
        <dbReference type="ARBA" id="ARBA00009347"/>
    </source>
</evidence>
<dbReference type="Proteomes" id="UP000008914">
    <property type="component" value="Chromosome"/>
</dbReference>
<dbReference type="InterPro" id="IPR009100">
    <property type="entry name" value="AcylCoA_DH/oxidase_NM_dom_sf"/>
</dbReference>
<dbReference type="RefSeq" id="WP_013493207.1">
    <property type="nucleotide sequence ID" value="NC_014830.1"/>
</dbReference>
<evidence type="ECO:0000259" key="9">
    <source>
        <dbReference type="Pfam" id="PF02770"/>
    </source>
</evidence>
<dbReference type="GO" id="GO:0003995">
    <property type="term" value="F:acyl-CoA dehydrogenase activity"/>
    <property type="evidence" value="ECO:0007669"/>
    <property type="project" value="InterPro"/>
</dbReference>
<feature type="domain" description="Acyl-CoA oxidase/dehydrogenase middle" evidence="9">
    <location>
        <begin position="208"/>
        <end position="295"/>
    </location>
</feature>
<evidence type="ECO:0000256" key="7">
    <source>
        <dbReference type="SAM" id="MobiDB-lite"/>
    </source>
</evidence>
<dbReference type="HOGENOM" id="CLU_018204_3_5_11"/>
<dbReference type="PROSITE" id="PS00073">
    <property type="entry name" value="ACYL_COA_DH_2"/>
    <property type="match status" value="1"/>
</dbReference>
<dbReference type="InterPro" id="IPR046373">
    <property type="entry name" value="Acyl-CoA_Oxase/DH_mid-dom_sf"/>
</dbReference>
<dbReference type="InterPro" id="IPR009075">
    <property type="entry name" value="AcylCo_DH/oxidase_C"/>
</dbReference>
<evidence type="ECO:0000256" key="1">
    <source>
        <dbReference type="ARBA" id="ARBA00001974"/>
    </source>
</evidence>
<dbReference type="EMBL" id="CP002343">
    <property type="protein sequence ID" value="ADU48893.1"/>
    <property type="molecule type" value="Genomic_DNA"/>
</dbReference>
<evidence type="ECO:0000259" key="10">
    <source>
        <dbReference type="Pfam" id="PF02771"/>
    </source>
</evidence>
<feature type="compositionally biased region" description="Low complexity" evidence="7">
    <location>
        <begin position="62"/>
        <end position="77"/>
    </location>
</feature>
<keyword evidence="5 6" id="KW-0560">Oxidoreductase</keyword>
<evidence type="ECO:0000256" key="3">
    <source>
        <dbReference type="ARBA" id="ARBA00022630"/>
    </source>
</evidence>
<evidence type="ECO:0000256" key="4">
    <source>
        <dbReference type="ARBA" id="ARBA00022827"/>
    </source>
</evidence>
<comment type="cofactor">
    <cofactor evidence="1 6">
        <name>FAD</name>
        <dbReference type="ChEBI" id="CHEBI:57692"/>
    </cofactor>
</comment>
<dbReference type="Pfam" id="PF00441">
    <property type="entry name" value="Acyl-CoA_dh_1"/>
    <property type="match status" value="1"/>
</dbReference>
<dbReference type="KEGG" id="ica:Intca_2386"/>
<dbReference type="GO" id="GO:0050660">
    <property type="term" value="F:flavin adenine dinucleotide binding"/>
    <property type="evidence" value="ECO:0007669"/>
    <property type="project" value="InterPro"/>
</dbReference>
<feature type="region of interest" description="Disordered" evidence="7">
    <location>
        <begin position="61"/>
        <end position="88"/>
    </location>
</feature>
<name>E6SFW4_INTC7</name>
<dbReference type="InterPro" id="IPR013786">
    <property type="entry name" value="AcylCoA_DH/ox_N"/>
</dbReference>
<proteinExistence type="inferred from homology"/>
<dbReference type="SUPFAM" id="SSF56645">
    <property type="entry name" value="Acyl-CoA dehydrogenase NM domain-like"/>
    <property type="match status" value="1"/>
</dbReference>
<evidence type="ECO:0000256" key="6">
    <source>
        <dbReference type="RuleBase" id="RU362125"/>
    </source>
</evidence>
<reference evidence="11 12" key="1">
    <citation type="journal article" date="2010" name="Stand. Genomic Sci.">
        <title>Complete genome sequence of Intrasporangium calvum type strain (7 KIP).</title>
        <authorList>
            <person name="Del Rio T.G."/>
            <person name="Chertkov O."/>
            <person name="Yasawong M."/>
            <person name="Lucas S."/>
            <person name="Deshpande S."/>
            <person name="Cheng J.F."/>
            <person name="Detter C."/>
            <person name="Tapia R."/>
            <person name="Han C."/>
            <person name="Goodwin L."/>
            <person name="Pitluck S."/>
            <person name="Liolios K."/>
            <person name="Ivanova N."/>
            <person name="Mavromatis K."/>
            <person name="Pati A."/>
            <person name="Chen A."/>
            <person name="Palaniappan K."/>
            <person name="Land M."/>
            <person name="Hauser L."/>
            <person name="Chang Y.J."/>
            <person name="Jeffries C.D."/>
            <person name="Rohde M."/>
            <person name="Pukall R."/>
            <person name="Sikorski J."/>
            <person name="Goker M."/>
            <person name="Woyke T."/>
            <person name="Bristow J."/>
            <person name="Eisen J.A."/>
            <person name="Markowitz V."/>
            <person name="Hugenholtz P."/>
            <person name="Kyrpides N.C."/>
            <person name="Klenk H.P."/>
            <person name="Lapidus A."/>
        </authorList>
    </citation>
    <scope>NUCLEOTIDE SEQUENCE [LARGE SCALE GENOMIC DNA]</scope>
    <source>
        <strain evidence="12">ATCC 23552 / DSM 43043 / JCM 3097 / NBRC 12989 / 7 KIP</strain>
    </source>
</reference>
<accession>E6SFW4</accession>
<evidence type="ECO:0000313" key="12">
    <source>
        <dbReference type="Proteomes" id="UP000008914"/>
    </source>
</evidence>
<keyword evidence="12" id="KW-1185">Reference proteome</keyword>
<evidence type="ECO:0000259" key="8">
    <source>
        <dbReference type="Pfam" id="PF00441"/>
    </source>
</evidence>
<dbReference type="OrthoDB" id="142556at2"/>
<dbReference type="AlphaFoldDB" id="E6SFW4"/>
<keyword evidence="3 6" id="KW-0285">Flavoprotein</keyword>
<organism evidence="11 12">
    <name type="scientific">Intrasporangium calvum (strain ATCC 23552 / DSM 43043 / JCM 3097 / NBRC 12989 / NCIMB 10167 / NRRL B-3866 / 7 KIP)</name>
    <dbReference type="NCBI Taxonomy" id="710696"/>
    <lineage>
        <taxon>Bacteria</taxon>
        <taxon>Bacillati</taxon>
        <taxon>Actinomycetota</taxon>
        <taxon>Actinomycetes</taxon>
        <taxon>Micrococcales</taxon>
        <taxon>Intrasporangiaceae</taxon>
        <taxon>Intrasporangium</taxon>
    </lineage>
</organism>
<protein>
    <submittedName>
        <fullName evidence="11">Acyl-CoA dehydrogenase domain-containing protein</fullName>
    </submittedName>
</protein>
<dbReference type="InterPro" id="IPR037069">
    <property type="entry name" value="AcylCoA_DH/ox_N_sf"/>
</dbReference>
<evidence type="ECO:0000256" key="5">
    <source>
        <dbReference type="ARBA" id="ARBA00023002"/>
    </source>
</evidence>
<dbReference type="InterPro" id="IPR006089">
    <property type="entry name" value="Acyl-CoA_DH_CS"/>
</dbReference>
<dbReference type="PANTHER" id="PTHR43884">
    <property type="entry name" value="ACYL-COA DEHYDROGENASE"/>
    <property type="match status" value="1"/>
</dbReference>
<feature type="domain" description="Acyl-CoA dehydrogenase/oxidase C-terminal" evidence="8">
    <location>
        <begin position="314"/>
        <end position="438"/>
    </location>
</feature>
<dbReference type="Gene3D" id="1.10.540.10">
    <property type="entry name" value="Acyl-CoA dehydrogenase/oxidase, N-terminal domain"/>
    <property type="match status" value="1"/>
</dbReference>
<dbReference type="Pfam" id="PF02770">
    <property type="entry name" value="Acyl-CoA_dh_M"/>
    <property type="match status" value="1"/>
</dbReference>
<dbReference type="Pfam" id="PF02771">
    <property type="entry name" value="Acyl-CoA_dh_N"/>
    <property type="match status" value="1"/>
</dbReference>
<dbReference type="SUPFAM" id="SSF47203">
    <property type="entry name" value="Acyl-CoA dehydrogenase C-terminal domain-like"/>
    <property type="match status" value="1"/>
</dbReference>
<dbReference type="InterPro" id="IPR006091">
    <property type="entry name" value="Acyl-CoA_Oxase/DH_mid-dom"/>
</dbReference>
<dbReference type="STRING" id="710696.Intca_2386"/>
<gene>
    <name evidence="11" type="ordered locus">Intca_2386</name>
</gene>
<dbReference type="InterPro" id="IPR036250">
    <property type="entry name" value="AcylCo_DH-like_C"/>
</dbReference>
<keyword evidence="4 6" id="KW-0274">FAD</keyword>
<dbReference type="Gene3D" id="2.40.110.10">
    <property type="entry name" value="Butyryl-CoA Dehydrogenase, subunit A, domain 2"/>
    <property type="match status" value="1"/>
</dbReference>
<feature type="domain" description="Acyl-CoA dehydrogenase/oxidase N-terminal" evidence="10">
    <location>
        <begin position="87"/>
        <end position="196"/>
    </location>
</feature>